<protein>
    <recommendedName>
        <fullName evidence="4">Acid shock protein</fullName>
    </recommendedName>
</protein>
<proteinExistence type="predicted"/>
<organism evidence="2 3">
    <name type="scientific">Pararobbsia alpina</name>
    <dbReference type="NCBI Taxonomy" id="621374"/>
    <lineage>
        <taxon>Bacteria</taxon>
        <taxon>Pseudomonadati</taxon>
        <taxon>Pseudomonadota</taxon>
        <taxon>Betaproteobacteria</taxon>
        <taxon>Burkholderiales</taxon>
        <taxon>Burkholderiaceae</taxon>
        <taxon>Pararobbsia</taxon>
    </lineage>
</organism>
<gene>
    <name evidence="2" type="ORF">LMG28138_00187</name>
</gene>
<feature type="compositionally biased region" description="Low complexity" evidence="1">
    <location>
        <begin position="100"/>
        <end position="112"/>
    </location>
</feature>
<reference evidence="2 3" key="1">
    <citation type="submission" date="2020-04" db="EMBL/GenBank/DDBJ databases">
        <authorList>
            <person name="De Canck E."/>
        </authorList>
    </citation>
    <scope>NUCLEOTIDE SEQUENCE [LARGE SCALE GENOMIC DNA]</scope>
    <source>
        <strain evidence="2 3">LMG 28138</strain>
    </source>
</reference>
<name>A0A6S7ASP1_9BURK</name>
<feature type="compositionally biased region" description="Basic residues" evidence="1">
    <location>
        <begin position="87"/>
        <end position="99"/>
    </location>
</feature>
<dbReference type="Proteomes" id="UP000494115">
    <property type="component" value="Unassembled WGS sequence"/>
</dbReference>
<dbReference type="EMBL" id="CADIKM010000001">
    <property type="protein sequence ID" value="CAB3776617.1"/>
    <property type="molecule type" value="Genomic_DNA"/>
</dbReference>
<feature type="region of interest" description="Disordered" evidence="1">
    <location>
        <begin position="83"/>
        <end position="112"/>
    </location>
</feature>
<dbReference type="AlphaFoldDB" id="A0A6S7ASP1"/>
<evidence type="ECO:0000256" key="1">
    <source>
        <dbReference type="SAM" id="MobiDB-lite"/>
    </source>
</evidence>
<keyword evidence="3" id="KW-1185">Reference proteome</keyword>
<sequence length="112" mass="11381">MSLHAPLMQAHATCSKESSCSVNRKVDSALLLKTPLESSQTQSILREYNMNKMIVALIAGLFVSGAAFATEASAPVVASGASAAKATSHKKAHKSKKAAKAASAAPAASAAQ</sequence>
<evidence type="ECO:0000313" key="3">
    <source>
        <dbReference type="Proteomes" id="UP000494115"/>
    </source>
</evidence>
<evidence type="ECO:0008006" key="4">
    <source>
        <dbReference type="Google" id="ProtNLM"/>
    </source>
</evidence>
<evidence type="ECO:0000313" key="2">
    <source>
        <dbReference type="EMBL" id="CAB3776617.1"/>
    </source>
</evidence>
<accession>A0A6S7ASP1</accession>